<protein>
    <submittedName>
        <fullName evidence="1">Shikimate dehydrogenase</fullName>
    </submittedName>
</protein>
<reference evidence="1 2" key="1">
    <citation type="submission" date="2023-08" db="EMBL/GenBank/DDBJ databases">
        <title>Microbacterium aquilitoris sp. nov. and Microbacterium gwkjibeachense sp. nov., isolated from beach.</title>
        <authorList>
            <person name="Lee S.D."/>
            <person name="Yang H."/>
            <person name="Kim I."/>
        </authorList>
    </citation>
    <scope>NUCLEOTIDE SEQUENCE [LARGE SCALE GENOMIC DNA]</scope>
    <source>
        <strain evidence="1 2">KSW4-11</strain>
    </source>
</reference>
<comment type="caution">
    <text evidence="1">The sequence shown here is derived from an EMBL/GenBank/DDBJ whole genome shotgun (WGS) entry which is preliminary data.</text>
</comment>
<accession>A0ABU3G8V9</accession>
<evidence type="ECO:0000313" key="2">
    <source>
        <dbReference type="Proteomes" id="UP001251849"/>
    </source>
</evidence>
<proteinExistence type="predicted"/>
<organism evidence="1 2">
    <name type="scientific">Microbacterium gawkjiense</name>
    <dbReference type="NCBI Taxonomy" id="3067309"/>
    <lineage>
        <taxon>Bacteria</taxon>
        <taxon>Bacillati</taxon>
        <taxon>Actinomycetota</taxon>
        <taxon>Actinomycetes</taxon>
        <taxon>Micrococcales</taxon>
        <taxon>Microbacteriaceae</taxon>
        <taxon>Microbacterium</taxon>
    </lineage>
</organism>
<name>A0ABU3G8V9_9MICO</name>
<dbReference type="SUPFAM" id="SSF51735">
    <property type="entry name" value="NAD(P)-binding Rossmann-fold domains"/>
    <property type="match status" value="1"/>
</dbReference>
<dbReference type="EMBL" id="JAUZVV010000001">
    <property type="protein sequence ID" value="MDT3316255.1"/>
    <property type="molecule type" value="Genomic_DNA"/>
</dbReference>
<dbReference type="RefSeq" id="WP_311861017.1">
    <property type="nucleotide sequence ID" value="NZ_JAUZVV010000001.1"/>
</dbReference>
<keyword evidence="2" id="KW-1185">Reference proteome</keyword>
<dbReference type="Gene3D" id="3.40.50.720">
    <property type="entry name" value="NAD(P)-binding Rossmann-like Domain"/>
    <property type="match status" value="1"/>
</dbReference>
<sequence length="322" mass="35003">MTIVQTMTSADLRPAVTPTLYFIGVTTGRSSIQQVFPRWAEELGLTDAVLQGIDLPLHAPAADYRRVVEFIAADPLSLGALVTTHKIDLYTACADLFDEIDPFARLMGETSCISKRDGLLVCHAKDPISSGLALDAFVPAGHWAGGADALCMGAGGSTIAISWYLSRRESGADRPRRIVVTNRSEERLDHIRGIHRQLDTDTSFEYVLTPTPADNDRVLADLAAGSLVVNATGLGKDAPGSPLTDAARFPGHGVAWDLNYRGDLVFLDQARAQEEVRALHIEDGWIYFLHGWTQVIAEVFHIDILTSGPAFDRLGRLARSAR</sequence>
<dbReference type="InterPro" id="IPR036291">
    <property type="entry name" value="NAD(P)-bd_dom_sf"/>
</dbReference>
<gene>
    <name evidence="1" type="ORF">Q9S71_05410</name>
</gene>
<dbReference type="Proteomes" id="UP001251849">
    <property type="component" value="Unassembled WGS sequence"/>
</dbReference>
<evidence type="ECO:0000313" key="1">
    <source>
        <dbReference type="EMBL" id="MDT3316255.1"/>
    </source>
</evidence>